<comment type="caution">
    <text evidence="2">The sequence shown here is derived from an EMBL/GenBank/DDBJ whole genome shotgun (WGS) entry which is preliminary data.</text>
</comment>
<evidence type="ECO:0000259" key="1">
    <source>
        <dbReference type="PROSITE" id="PS50902"/>
    </source>
</evidence>
<evidence type="ECO:0000313" key="2">
    <source>
        <dbReference type="EMBL" id="MST60489.1"/>
    </source>
</evidence>
<dbReference type="RefSeq" id="WP_154541052.1">
    <property type="nucleotide sequence ID" value="NZ_JAQYBC010000064.1"/>
</dbReference>
<dbReference type="EMBL" id="VUND01000002">
    <property type="protein sequence ID" value="MST60489.1"/>
    <property type="molecule type" value="Genomic_DNA"/>
</dbReference>
<evidence type="ECO:0000313" key="3">
    <source>
        <dbReference type="Proteomes" id="UP000434342"/>
    </source>
</evidence>
<organism evidence="2 3">
    <name type="scientific">Parafannyhessea umbonata</name>
    <dbReference type="NCBI Taxonomy" id="604330"/>
    <lineage>
        <taxon>Bacteria</taxon>
        <taxon>Bacillati</taxon>
        <taxon>Actinomycetota</taxon>
        <taxon>Coriobacteriia</taxon>
        <taxon>Coriobacteriales</taxon>
        <taxon>Atopobiaceae</taxon>
        <taxon>Parafannyhessea</taxon>
    </lineage>
</organism>
<feature type="domain" description="Flavodoxin-like" evidence="1">
    <location>
        <begin position="3"/>
        <end position="130"/>
    </location>
</feature>
<dbReference type="SUPFAM" id="SSF52218">
    <property type="entry name" value="Flavoproteins"/>
    <property type="match status" value="1"/>
</dbReference>
<gene>
    <name evidence="2" type="ORF">FYJ69_06140</name>
</gene>
<dbReference type="Pfam" id="PF12724">
    <property type="entry name" value="Flavodoxin_5"/>
    <property type="match status" value="1"/>
</dbReference>
<accession>A0A6N7XB43</accession>
<dbReference type="Gene3D" id="3.40.50.360">
    <property type="match status" value="1"/>
</dbReference>
<dbReference type="InterPro" id="IPR029039">
    <property type="entry name" value="Flavoprotein-like_sf"/>
</dbReference>
<dbReference type="Proteomes" id="UP000434342">
    <property type="component" value="Unassembled WGS sequence"/>
</dbReference>
<dbReference type="AlphaFoldDB" id="A0A6N7XB43"/>
<dbReference type="PROSITE" id="PS50902">
    <property type="entry name" value="FLAVODOXIN_LIKE"/>
    <property type="match status" value="1"/>
</dbReference>
<dbReference type="InterPro" id="IPR026816">
    <property type="entry name" value="Flavodoxin_dom"/>
</dbReference>
<reference evidence="2 3" key="1">
    <citation type="submission" date="2019-08" db="EMBL/GenBank/DDBJ databases">
        <title>In-depth cultivation of the pig gut microbiome towards novel bacterial diversity and tailored functional studies.</title>
        <authorList>
            <person name="Wylensek D."/>
            <person name="Hitch T.C.A."/>
            <person name="Clavel T."/>
        </authorList>
    </citation>
    <scope>NUCLEOTIDE SEQUENCE [LARGE SCALE GENOMIC DNA]</scope>
    <source>
        <strain evidence="2 3">WB01_CNA04</strain>
    </source>
</reference>
<name>A0A6N7XB43_9ACTN</name>
<dbReference type="InterPro" id="IPR008254">
    <property type="entry name" value="Flavodoxin/NO_synth"/>
</dbReference>
<proteinExistence type="predicted"/>
<dbReference type="GO" id="GO:0010181">
    <property type="term" value="F:FMN binding"/>
    <property type="evidence" value="ECO:0007669"/>
    <property type="project" value="InterPro"/>
</dbReference>
<sequence length="130" mass="14003">MKAAVRYFSRTGNTKAVAEQIAKTAGTQAFSVDSANAALTEPADVLFVGGALYAYGIDSHLKEYIESLDAANVDKAVVFSTSWVSKHAIELIKKALGEKGIAVAEKTLYFRGHPTDSQLQMADAFARQFL</sequence>
<protein>
    <submittedName>
        <fullName evidence="2">Flavodoxin family protein</fullName>
    </submittedName>
</protein>